<dbReference type="EMBL" id="JBBKZT010000008">
    <property type="protein sequence ID" value="MEJ8848570.1"/>
    <property type="molecule type" value="Genomic_DNA"/>
</dbReference>
<evidence type="ECO:0008006" key="3">
    <source>
        <dbReference type="Google" id="ProtNLM"/>
    </source>
</evidence>
<dbReference type="Proteomes" id="UP001385892">
    <property type="component" value="Unassembled WGS sequence"/>
</dbReference>
<keyword evidence="2" id="KW-1185">Reference proteome</keyword>
<evidence type="ECO:0000313" key="2">
    <source>
        <dbReference type="Proteomes" id="UP001385892"/>
    </source>
</evidence>
<name>A0ABU8WNX1_9BURK</name>
<accession>A0ABU8WNX1</accession>
<proteinExistence type="predicted"/>
<sequence>MNEIVAAAGAVLALWNDVAPELDAEYNAWHADEHVPERLTVPGMLWGRRYRRLGDGIAPRYLTIYGMRDARVVESEAYRALLSDPTPMSARMRPHLCNLSRWVCDVRESQAFGSSTNMAVWTVHAESVARLRAADRASNDGLLLARRSRDAAPLPWLQGGQAHAIEGSWLVAVGLPGEAVAVPAPVPDATLYSLLRPPQSAL</sequence>
<reference evidence="1 2" key="1">
    <citation type="submission" date="2024-03" db="EMBL/GenBank/DDBJ databases">
        <title>Novel species of the genus Variovorax.</title>
        <authorList>
            <person name="Liu Q."/>
            <person name="Xin Y.-H."/>
        </authorList>
    </citation>
    <scope>NUCLEOTIDE SEQUENCE [LARGE SCALE GENOMIC DNA]</scope>
    <source>
        <strain evidence="1 2">KACC 18900</strain>
    </source>
</reference>
<organism evidence="1 2">
    <name type="scientific">Variovorax rhizosphaerae</name>
    <dbReference type="NCBI Taxonomy" id="1836200"/>
    <lineage>
        <taxon>Bacteria</taxon>
        <taxon>Pseudomonadati</taxon>
        <taxon>Pseudomonadota</taxon>
        <taxon>Betaproteobacteria</taxon>
        <taxon>Burkholderiales</taxon>
        <taxon>Comamonadaceae</taxon>
        <taxon>Variovorax</taxon>
    </lineage>
</organism>
<comment type="caution">
    <text evidence="1">The sequence shown here is derived from an EMBL/GenBank/DDBJ whole genome shotgun (WGS) entry which is preliminary data.</text>
</comment>
<protein>
    <recommendedName>
        <fullName evidence="3">RES domain-containing protein</fullName>
    </recommendedName>
</protein>
<dbReference type="RefSeq" id="WP_340343704.1">
    <property type="nucleotide sequence ID" value="NZ_JBBKZT010000008.1"/>
</dbReference>
<gene>
    <name evidence="1" type="ORF">WKW82_18060</name>
</gene>
<evidence type="ECO:0000313" key="1">
    <source>
        <dbReference type="EMBL" id="MEJ8848570.1"/>
    </source>
</evidence>